<evidence type="ECO:0000313" key="3">
    <source>
        <dbReference type="EMBL" id="GMN21057.1"/>
    </source>
</evidence>
<dbReference type="EMBL" id="BTGU01005238">
    <property type="protein sequence ID" value="GMN21081.1"/>
    <property type="molecule type" value="Genomic_DNA"/>
</dbReference>
<evidence type="ECO:0000313" key="5">
    <source>
        <dbReference type="Proteomes" id="UP001187192"/>
    </source>
</evidence>
<organism evidence="3 5">
    <name type="scientific">Ficus carica</name>
    <name type="common">Common fig</name>
    <dbReference type="NCBI Taxonomy" id="3494"/>
    <lineage>
        <taxon>Eukaryota</taxon>
        <taxon>Viridiplantae</taxon>
        <taxon>Streptophyta</taxon>
        <taxon>Embryophyta</taxon>
        <taxon>Tracheophyta</taxon>
        <taxon>Spermatophyta</taxon>
        <taxon>Magnoliopsida</taxon>
        <taxon>eudicotyledons</taxon>
        <taxon>Gunneridae</taxon>
        <taxon>Pentapetalae</taxon>
        <taxon>rosids</taxon>
        <taxon>fabids</taxon>
        <taxon>Rosales</taxon>
        <taxon>Moraceae</taxon>
        <taxon>Ficeae</taxon>
        <taxon>Ficus</taxon>
    </lineage>
</organism>
<protein>
    <submittedName>
        <fullName evidence="3">Uncharacterized protein</fullName>
    </submittedName>
</protein>
<dbReference type="AlphaFoldDB" id="A0AA88CLK6"/>
<reference evidence="3" key="1">
    <citation type="submission" date="2023-07" db="EMBL/GenBank/DDBJ databases">
        <title>draft genome sequence of fig (Ficus carica).</title>
        <authorList>
            <person name="Takahashi T."/>
            <person name="Nishimura K."/>
        </authorList>
    </citation>
    <scope>NUCLEOTIDE SEQUENCE</scope>
</reference>
<comment type="caution">
    <text evidence="3">The sequence shown here is derived from an EMBL/GenBank/DDBJ whole genome shotgun (WGS) entry which is preliminary data.</text>
</comment>
<accession>A0AA88CLK6</accession>
<gene>
    <name evidence="1" type="ORF">TIFTF001_047210</name>
    <name evidence="2" type="ORF">TIFTF001_047214</name>
    <name evidence="3" type="ORF">TIFTF001_047216</name>
    <name evidence="4" type="ORF">TIFTF001_047220</name>
</gene>
<sequence>MARVVSAEPAGLAAGIATAEASFVAVLAADAKHILSEPAPICLSGYDTLRQQVLSSRQTQHRGGGGFCDGPCSLGGAGELGVTGLAAASVGPAAGIVAGATGLAVDLMAEAIGFAVSGVGVETL</sequence>
<evidence type="ECO:0000313" key="1">
    <source>
        <dbReference type="EMBL" id="GMN21032.1"/>
    </source>
</evidence>
<name>A0AA88CLK6_FICCA</name>
<dbReference type="Proteomes" id="UP001187192">
    <property type="component" value="Unassembled WGS sequence"/>
</dbReference>
<keyword evidence="5" id="KW-1185">Reference proteome</keyword>
<dbReference type="EMBL" id="BTGU01005237">
    <property type="protein sequence ID" value="GMN21057.1"/>
    <property type="molecule type" value="Genomic_DNA"/>
</dbReference>
<evidence type="ECO:0000313" key="2">
    <source>
        <dbReference type="EMBL" id="GMN21050.1"/>
    </source>
</evidence>
<dbReference type="EMBL" id="BTGU01005235">
    <property type="protein sequence ID" value="GMN21032.1"/>
    <property type="molecule type" value="Genomic_DNA"/>
</dbReference>
<dbReference type="EMBL" id="BTGU01005236">
    <property type="protein sequence ID" value="GMN21050.1"/>
    <property type="molecule type" value="Genomic_DNA"/>
</dbReference>
<evidence type="ECO:0000313" key="4">
    <source>
        <dbReference type="EMBL" id="GMN21081.1"/>
    </source>
</evidence>
<proteinExistence type="predicted"/>